<comment type="caution">
    <text evidence="1">The sequence shown here is derived from an EMBL/GenBank/DDBJ whole genome shotgun (WGS) entry which is preliminary data.</text>
</comment>
<sequence>MALTKDEFFQTWLQAGESQEPHIIETAWKRYQTTQEPTYTTIHESNDPDAQTFKSNFQHFLQHPDVAGSIETTKFITRPANILPWTPTGLNLQPGEQVSTFASGRVWRSRVLDLFVPPQFALWFRVGVNGEVFNSTRDTNTFTVKSGEGGELYLANQFPAWWQEKSGRVVGDLAIYEKGGDGRLEVLVVVWKDGVDVASLLAGVDAGSELVETEVQRPQAEQATDFPEEWYYFWFLGKSTLYSSIEPSSGMNRKKCIHAKPDQSIGILMKDLESTPVFEKSVKVKWNWKIDALPSRLREDTTFSHDYLSVAFEFENGRDITYTWSWELPVDYGYWCPLPTWEAREYHVVIRSGTTGLGEWLHEERDLFADYEKYIGPKGGVPERITRVWLISNGVFQRLKGEMTVSGIEISGGGSGQGGVVEVL</sequence>
<dbReference type="Proteomes" id="UP001305779">
    <property type="component" value="Unassembled WGS sequence"/>
</dbReference>
<dbReference type="InterPro" id="IPR021409">
    <property type="entry name" value="DUF3047"/>
</dbReference>
<evidence type="ECO:0000313" key="2">
    <source>
        <dbReference type="Proteomes" id="UP001305779"/>
    </source>
</evidence>
<evidence type="ECO:0000313" key="1">
    <source>
        <dbReference type="EMBL" id="KAK4506427.1"/>
    </source>
</evidence>
<gene>
    <name evidence="1" type="ORF">PRZ48_000159</name>
</gene>
<protein>
    <submittedName>
        <fullName evidence="1">Uncharacterized protein</fullName>
    </submittedName>
</protein>
<dbReference type="Pfam" id="PF11249">
    <property type="entry name" value="DUF3047"/>
    <property type="match status" value="1"/>
</dbReference>
<keyword evidence="2" id="KW-1185">Reference proteome</keyword>
<dbReference type="EMBL" id="JAXOVC010000001">
    <property type="protein sequence ID" value="KAK4506427.1"/>
    <property type="molecule type" value="Genomic_DNA"/>
</dbReference>
<proteinExistence type="predicted"/>
<accession>A0ABR0EXS0</accession>
<reference evidence="1 2" key="1">
    <citation type="journal article" date="2023" name="G3 (Bethesda)">
        <title>A chromosome-level genome assembly of Zasmidium syzygii isolated from banana leaves.</title>
        <authorList>
            <person name="van Westerhoven A.C."/>
            <person name="Mehrabi R."/>
            <person name="Talebi R."/>
            <person name="Steentjes M.B.F."/>
            <person name="Corcolon B."/>
            <person name="Chong P.A."/>
            <person name="Kema G.H.J."/>
            <person name="Seidl M.F."/>
        </authorList>
    </citation>
    <scope>NUCLEOTIDE SEQUENCE [LARGE SCALE GENOMIC DNA]</scope>
    <source>
        <strain evidence="1 2">P124</strain>
    </source>
</reference>
<organism evidence="1 2">
    <name type="scientific">Zasmidium cellare</name>
    <name type="common">Wine cellar mold</name>
    <name type="synonym">Racodium cellare</name>
    <dbReference type="NCBI Taxonomy" id="395010"/>
    <lineage>
        <taxon>Eukaryota</taxon>
        <taxon>Fungi</taxon>
        <taxon>Dikarya</taxon>
        <taxon>Ascomycota</taxon>
        <taxon>Pezizomycotina</taxon>
        <taxon>Dothideomycetes</taxon>
        <taxon>Dothideomycetidae</taxon>
        <taxon>Mycosphaerellales</taxon>
        <taxon>Mycosphaerellaceae</taxon>
        <taxon>Zasmidium</taxon>
    </lineage>
</organism>
<name>A0ABR0EXS0_ZASCE</name>